<dbReference type="GO" id="GO:0016616">
    <property type="term" value="F:oxidoreductase activity, acting on the CH-OH group of donors, NAD or NADP as acceptor"/>
    <property type="evidence" value="ECO:0007669"/>
    <property type="project" value="TreeGrafter"/>
</dbReference>
<keyword evidence="1" id="KW-0560">Oxidoreductase</keyword>
<comment type="similarity">
    <text evidence="2">Belongs to the NAD(P)-dependent epimerase/dehydratase family. Dihydroflavonol-4-reductase subfamily.</text>
</comment>
<dbReference type="Pfam" id="PF01370">
    <property type="entry name" value="Epimerase"/>
    <property type="match status" value="1"/>
</dbReference>
<organism evidence="4 5">
    <name type="scientific">Bionectria ochroleuca</name>
    <name type="common">Gliocladium roseum</name>
    <dbReference type="NCBI Taxonomy" id="29856"/>
    <lineage>
        <taxon>Eukaryota</taxon>
        <taxon>Fungi</taxon>
        <taxon>Dikarya</taxon>
        <taxon>Ascomycota</taxon>
        <taxon>Pezizomycotina</taxon>
        <taxon>Sordariomycetes</taxon>
        <taxon>Hypocreomycetidae</taxon>
        <taxon>Hypocreales</taxon>
        <taxon>Bionectriaceae</taxon>
        <taxon>Clonostachys</taxon>
    </lineage>
</organism>
<dbReference type="InterPro" id="IPR036291">
    <property type="entry name" value="NAD(P)-bd_dom_sf"/>
</dbReference>
<dbReference type="Gene3D" id="3.40.50.720">
    <property type="entry name" value="NAD(P)-binding Rossmann-like Domain"/>
    <property type="match status" value="1"/>
</dbReference>
<dbReference type="InterPro" id="IPR001509">
    <property type="entry name" value="Epimerase_deHydtase"/>
</dbReference>
<feature type="domain" description="NAD-dependent epimerase/dehydratase" evidence="3">
    <location>
        <begin position="7"/>
        <end position="259"/>
    </location>
</feature>
<accession>A0A8H7N6W2</accession>
<comment type="caution">
    <text evidence="4">The sequence shown here is derived from an EMBL/GenBank/DDBJ whole genome shotgun (WGS) entry which is preliminary data.</text>
</comment>
<dbReference type="PANTHER" id="PTHR10366">
    <property type="entry name" value="NAD DEPENDENT EPIMERASE/DEHYDRATASE"/>
    <property type="match status" value="1"/>
</dbReference>
<proteinExistence type="inferred from homology"/>
<evidence type="ECO:0000313" key="5">
    <source>
        <dbReference type="Proteomes" id="UP000616885"/>
    </source>
</evidence>
<reference evidence="4" key="1">
    <citation type="submission" date="2020-10" db="EMBL/GenBank/DDBJ databases">
        <title>High-Quality Genome Resource of Clonostachys rosea strain S41 by Oxford Nanopore Long-Read Sequencing.</title>
        <authorList>
            <person name="Wang H."/>
        </authorList>
    </citation>
    <scope>NUCLEOTIDE SEQUENCE</scope>
    <source>
        <strain evidence="4">S41</strain>
    </source>
</reference>
<dbReference type="SUPFAM" id="SSF51735">
    <property type="entry name" value="NAD(P)-binding Rossmann-fold domains"/>
    <property type="match status" value="1"/>
</dbReference>
<protein>
    <recommendedName>
        <fullName evidence="3">NAD-dependent epimerase/dehydratase domain-containing protein</fullName>
    </recommendedName>
</protein>
<dbReference type="EMBL" id="JADCTT010000007">
    <property type="protein sequence ID" value="KAF9750193.1"/>
    <property type="molecule type" value="Genomic_DNA"/>
</dbReference>
<sequence length="338" mass="36164">MAEKGTILVTGVNGYIAARTAEALLKAGYRVRGTARSFQSAEATRAALSEYSSHFDVVEVPDITSPGAFDEAVKGVSGIAQLASPVSLSFTKAEPVINTAKAVVQGVLESAIKEPSVKTVVLMSSNAAIRSKKDGPYTFTEKDWNHQAEEMVQKLGDNTPGPVIYGASKAASEKEFWKFKEERKPTFTMASINPSFVHGPPLVIPSSPGAVSGTAGFIFSILAGLDVPAAMTNPWWVDVRDVARLVTFCLDNPTITDGERYLLIAAYGPQQAAADILREAYPQGKVREGKSGEGYLSGFKSPGDQQFDASKAVKTTGIEYIPYEQSVLDTAKSFEPLL</sequence>
<name>A0A8H7N6W2_BIOOC</name>
<evidence type="ECO:0000259" key="3">
    <source>
        <dbReference type="Pfam" id="PF01370"/>
    </source>
</evidence>
<dbReference type="InterPro" id="IPR050425">
    <property type="entry name" value="NAD(P)_dehydrat-like"/>
</dbReference>
<evidence type="ECO:0000313" key="4">
    <source>
        <dbReference type="EMBL" id="KAF9750193.1"/>
    </source>
</evidence>
<gene>
    <name evidence="4" type="ORF">IM811_016220</name>
</gene>
<dbReference type="AlphaFoldDB" id="A0A8H7N6W2"/>
<evidence type="ECO:0000256" key="1">
    <source>
        <dbReference type="ARBA" id="ARBA00023002"/>
    </source>
</evidence>
<evidence type="ECO:0000256" key="2">
    <source>
        <dbReference type="ARBA" id="ARBA00023445"/>
    </source>
</evidence>
<dbReference type="Proteomes" id="UP000616885">
    <property type="component" value="Unassembled WGS sequence"/>
</dbReference>
<dbReference type="PANTHER" id="PTHR10366:SF562">
    <property type="entry name" value="ALDEHYDE REDUCTASE II (AFU_ORTHOLOGUE AFUA_1G11360)"/>
    <property type="match status" value="1"/>
</dbReference>